<keyword evidence="1 6" id="KW-1134">Transmembrane beta strand</keyword>
<feature type="compositionally biased region" description="Low complexity" evidence="7">
    <location>
        <begin position="393"/>
        <end position="402"/>
    </location>
</feature>
<dbReference type="GO" id="GO:0015914">
    <property type="term" value="P:phospholipid transport"/>
    <property type="evidence" value="ECO:0007669"/>
    <property type="project" value="TreeGrafter"/>
</dbReference>
<keyword evidence="9" id="KW-1185">Reference proteome</keyword>
<evidence type="ECO:0000313" key="9">
    <source>
        <dbReference type="Proteomes" id="UP000757232"/>
    </source>
</evidence>
<evidence type="ECO:0000313" key="8">
    <source>
        <dbReference type="EMBL" id="OCB90887.1"/>
    </source>
</evidence>
<keyword evidence="4 6" id="KW-0496">Mitochondrion</keyword>
<proteinExistence type="inferred from homology"/>
<dbReference type="GO" id="GO:0001401">
    <property type="term" value="C:SAM complex"/>
    <property type="evidence" value="ECO:0007669"/>
    <property type="project" value="TreeGrafter"/>
</dbReference>
<dbReference type="HAMAP" id="MF_03102">
    <property type="entry name" value="Mdm10"/>
    <property type="match status" value="1"/>
</dbReference>
<comment type="function">
    <text evidence="6">Component of the ERMES/MDM complex, which serves as a molecular tether to connect the endoplasmic reticulum and mitochondria. Components of this complex are involved in the control of mitochondrial shape and protein biogenesis and may function in phospholipid exchange. MDM10 is involved in the late assembly steps of the general translocase of the mitochondrial outer membrane (TOM complex). Functions in the TOM40-specific route of the assembly of outer membrane beta-barrel proteins, including the association of TOM40 with the receptor TOM22 and small TOM proteins. Can associate with the SAM(core) complex as well as the MDM12-MMM1 complex, both involved in late steps of the major beta-barrel assembly pathway, that is responsible for biogenesis of all outer membrane beta-barrel proteins. May act as a switch that shuttles between both complexes and channels precursor proteins into the TOM40-specific pathway. Plays a role in mitochondrial morphology and in the inheritance of mitochondria.</text>
</comment>
<gene>
    <name evidence="6" type="primary">MDM10</name>
    <name evidence="8" type="ORF">A7U60_g1912</name>
</gene>
<comment type="similarity">
    <text evidence="6">Belongs to the MDM10 family.</text>
</comment>
<evidence type="ECO:0000256" key="1">
    <source>
        <dbReference type="ARBA" id="ARBA00022452"/>
    </source>
</evidence>
<feature type="compositionally biased region" description="Polar residues" evidence="7">
    <location>
        <begin position="430"/>
        <end position="445"/>
    </location>
</feature>
<feature type="region of interest" description="Disordered" evidence="7">
    <location>
        <begin position="305"/>
        <end position="327"/>
    </location>
</feature>
<dbReference type="Proteomes" id="UP000757232">
    <property type="component" value="Unassembled WGS sequence"/>
</dbReference>
<comment type="subunit">
    <text evidence="6">Component of the ER-mitochondria encounter structure (ERMES) or MDM complex, composed of MMM1, MDM10, MDM12 and MDM34. Associates with the mitochondrial outer membrane sorting assembly machinery SAM(core) complex.</text>
</comment>
<evidence type="ECO:0000256" key="2">
    <source>
        <dbReference type="ARBA" id="ARBA00022692"/>
    </source>
</evidence>
<feature type="region of interest" description="Disordered" evidence="7">
    <location>
        <begin position="233"/>
        <end position="266"/>
    </location>
</feature>
<dbReference type="OrthoDB" id="2103793at2759"/>
<dbReference type="EMBL" id="LNZH02000115">
    <property type="protein sequence ID" value="OCB90887.1"/>
    <property type="molecule type" value="Genomic_DNA"/>
</dbReference>
<dbReference type="Pfam" id="PF12519">
    <property type="entry name" value="MDM10"/>
    <property type="match status" value="1"/>
</dbReference>
<reference evidence="8" key="1">
    <citation type="submission" date="2016-06" db="EMBL/GenBank/DDBJ databases">
        <title>Draft Genome sequence of the fungus Inonotus baumii.</title>
        <authorList>
            <person name="Zhu H."/>
            <person name="Lin W."/>
        </authorList>
    </citation>
    <scope>NUCLEOTIDE SEQUENCE</scope>
    <source>
        <strain evidence="8">821</strain>
    </source>
</reference>
<comment type="subcellular location">
    <subcellularLocation>
        <location evidence="6">Mitochondrion outer membrane</location>
        <topology evidence="6">Multi-pass membrane protein</topology>
    </subcellularLocation>
    <text evidence="6">The ERMES/MDM complex localizes to a few discrete foci (around 10 per single cell), that represent mitochondria-endoplasmic reticulum junctions. These foci are often found next to mtDNA nucleoids.</text>
</comment>
<dbReference type="GO" id="GO:0051654">
    <property type="term" value="P:establishment of mitochondrion localization"/>
    <property type="evidence" value="ECO:0007669"/>
    <property type="project" value="TreeGrafter"/>
</dbReference>
<name>A0A9Q5N8S6_SANBA</name>
<feature type="compositionally biased region" description="Polar residues" evidence="7">
    <location>
        <begin position="409"/>
        <end position="421"/>
    </location>
</feature>
<dbReference type="GO" id="GO:1990456">
    <property type="term" value="P:mitochondrion-endoplasmic reticulum membrane tethering"/>
    <property type="evidence" value="ECO:0007669"/>
    <property type="project" value="UniProtKB-UniRule"/>
</dbReference>
<evidence type="ECO:0000256" key="5">
    <source>
        <dbReference type="ARBA" id="ARBA00023136"/>
    </source>
</evidence>
<sequence>MGVLPFSTYVLRKYYQATGWNEDNFYSNLTRSSDALLDFTVPRGLQFSISKAPNALFRTSYSINALPSLNGSIGYMFSTCELDLKKSGDVRFKDIVERFKVHGIPKRPEDKEEEWLGGERVDCRDYLLSGLFYIPSGQLDAFYTTRWSATTQFSAACILTPLTGASASNPPPLSSEDTMLMSVQHDTGRWGSEYTWQAESGGSILGLRVLRNFGKLTNGNGSDVGVVYPAGTSGGDESASKEVPASSASANRTTPKRVDEEDAMEGGLKGRLSAGAEFYVSTEKSAGVSAGVRFTTLPNSALQTNLSSSSNSASSSSPSSISLPKSSTLWQPPTICTATFSPITGHFTAAYASKVSRDVALCSRFTFNINSYESEWTMGGEWWLRSKKQPQQLSSSPDLSDLGGEAPATSKTMTAELSSPSEPIPASDAFTLSGSTEPPLTQESGQIQGVVKARLSTSSEFAFMWEGRLSNALISFGVISNLVNRSKPINSIGLEFSYFSSE</sequence>
<dbReference type="GO" id="GO:0070096">
    <property type="term" value="P:mitochondrial outer membrane translocase complex assembly"/>
    <property type="evidence" value="ECO:0007669"/>
    <property type="project" value="UniProtKB-UniRule"/>
</dbReference>
<evidence type="ECO:0000256" key="7">
    <source>
        <dbReference type="SAM" id="MobiDB-lite"/>
    </source>
</evidence>
<accession>A0A9Q5N8S6</accession>
<keyword evidence="5 6" id="KW-0472">Membrane</keyword>
<dbReference type="AlphaFoldDB" id="A0A9Q5N8S6"/>
<evidence type="ECO:0000256" key="4">
    <source>
        <dbReference type="ARBA" id="ARBA00023128"/>
    </source>
</evidence>
<dbReference type="GO" id="GO:0045040">
    <property type="term" value="P:protein insertion into mitochondrial outer membrane"/>
    <property type="evidence" value="ECO:0007669"/>
    <property type="project" value="UniProtKB-UniRule"/>
</dbReference>
<comment type="caution">
    <text evidence="8">The sequence shown here is derived from an EMBL/GenBank/DDBJ whole genome shotgun (WGS) entry which is preliminary data.</text>
</comment>
<comment type="domain">
    <text evidence="6">Lacks alpha-helical transmembrane segments, suggesting that it resides in the membrane via beta-sheet conformations similar to those predicted for other outer membrane proteins and porin.</text>
</comment>
<dbReference type="PANTHER" id="PTHR28035">
    <property type="entry name" value="MITOCHONDRIAL DISTRIBUTION AND MORPHOLOGY PROTEIN 10"/>
    <property type="match status" value="1"/>
</dbReference>
<evidence type="ECO:0000256" key="3">
    <source>
        <dbReference type="ARBA" id="ARBA00022787"/>
    </source>
</evidence>
<keyword evidence="3 6" id="KW-1000">Mitochondrion outer membrane</keyword>
<dbReference type="InterPro" id="IPR027539">
    <property type="entry name" value="Mdm10"/>
</dbReference>
<organism evidence="8 9">
    <name type="scientific">Sanghuangporus baumii</name>
    <name type="common">Phellinus baumii</name>
    <dbReference type="NCBI Taxonomy" id="108892"/>
    <lineage>
        <taxon>Eukaryota</taxon>
        <taxon>Fungi</taxon>
        <taxon>Dikarya</taxon>
        <taxon>Basidiomycota</taxon>
        <taxon>Agaricomycotina</taxon>
        <taxon>Agaricomycetes</taxon>
        <taxon>Hymenochaetales</taxon>
        <taxon>Hymenochaetaceae</taxon>
        <taxon>Sanghuangporus</taxon>
    </lineage>
</organism>
<protein>
    <recommendedName>
        <fullName evidence="6">Mitochondrial distribution and morphology protein 10</fullName>
    </recommendedName>
    <alternativeName>
        <fullName evidence="6">Mitochondrial inheritance component MDM10</fullName>
    </alternativeName>
</protein>
<keyword evidence="2 6" id="KW-0812">Transmembrane</keyword>
<dbReference type="PANTHER" id="PTHR28035:SF1">
    <property type="entry name" value="MITOCHONDRIAL DISTRIBUTION AND MORPHOLOGY PROTEIN 10"/>
    <property type="match status" value="1"/>
</dbReference>
<dbReference type="GO" id="GO:0032865">
    <property type="term" value="C:ERMES complex"/>
    <property type="evidence" value="ECO:0007669"/>
    <property type="project" value="UniProtKB-UniRule"/>
</dbReference>
<feature type="region of interest" description="Disordered" evidence="7">
    <location>
        <begin position="393"/>
        <end position="445"/>
    </location>
</feature>
<evidence type="ECO:0000256" key="6">
    <source>
        <dbReference type="HAMAP-Rule" id="MF_03102"/>
    </source>
</evidence>